<dbReference type="SMART" id="SM00558">
    <property type="entry name" value="JmjC"/>
    <property type="match status" value="1"/>
</dbReference>
<gene>
    <name evidence="2" type="ORF">ABI_46390</name>
</gene>
<organism evidence="2 3">
    <name type="scientific">Asticcacaulis biprosthecium C19</name>
    <dbReference type="NCBI Taxonomy" id="715226"/>
    <lineage>
        <taxon>Bacteria</taxon>
        <taxon>Pseudomonadati</taxon>
        <taxon>Pseudomonadota</taxon>
        <taxon>Alphaproteobacteria</taxon>
        <taxon>Caulobacterales</taxon>
        <taxon>Caulobacteraceae</taxon>
        <taxon>Asticcacaulis</taxon>
    </lineage>
</organism>
<dbReference type="EMBL" id="GL883081">
    <property type="protein sequence ID" value="EGF89291.1"/>
    <property type="molecule type" value="Genomic_DNA"/>
</dbReference>
<dbReference type="eggNOG" id="COG2850">
    <property type="taxonomic scope" value="Bacteria"/>
</dbReference>
<dbReference type="Gene3D" id="2.60.120.650">
    <property type="entry name" value="Cupin"/>
    <property type="match status" value="1"/>
</dbReference>
<feature type="domain" description="JmjC" evidence="1">
    <location>
        <begin position="102"/>
        <end position="267"/>
    </location>
</feature>
<dbReference type="SUPFAM" id="SSF51197">
    <property type="entry name" value="Clavaminate synthase-like"/>
    <property type="match status" value="1"/>
</dbReference>
<proteinExistence type="predicted"/>
<dbReference type="HOGENOM" id="CLU_825764_0_0_5"/>
<protein>
    <submittedName>
        <fullName evidence="2">Transcription factor jumonji domain-containing protein</fullName>
    </submittedName>
</protein>
<dbReference type="Proteomes" id="UP000006512">
    <property type="component" value="Unassembled WGS sequence"/>
</dbReference>
<dbReference type="PANTHER" id="PTHR12461">
    <property type="entry name" value="HYPOXIA-INDUCIBLE FACTOR 1 ALPHA INHIBITOR-RELATED"/>
    <property type="match status" value="1"/>
</dbReference>
<name>F4QTZ1_9CAUL</name>
<dbReference type="AlphaFoldDB" id="F4QTZ1"/>
<dbReference type="STRING" id="715226.ABI_46390"/>
<dbReference type="PROSITE" id="PS51184">
    <property type="entry name" value="JMJC"/>
    <property type="match status" value="1"/>
</dbReference>
<evidence type="ECO:0000313" key="3">
    <source>
        <dbReference type="Proteomes" id="UP000006512"/>
    </source>
</evidence>
<dbReference type="Pfam" id="PF13621">
    <property type="entry name" value="Cupin_8"/>
    <property type="match status" value="1"/>
</dbReference>
<dbReference type="InterPro" id="IPR041667">
    <property type="entry name" value="Cupin_8"/>
</dbReference>
<evidence type="ECO:0000313" key="2">
    <source>
        <dbReference type="EMBL" id="EGF89291.1"/>
    </source>
</evidence>
<accession>F4QTZ1</accession>
<reference evidence="3" key="1">
    <citation type="submission" date="2011-03" db="EMBL/GenBank/DDBJ databases">
        <title>Draft genome sequence of Brevundimonas diminuta.</title>
        <authorList>
            <person name="Brown P.J.B."/>
            <person name="Buechlein A."/>
            <person name="Hemmerich C."/>
            <person name="Brun Y.V."/>
        </authorList>
    </citation>
    <scope>NUCLEOTIDE SEQUENCE [LARGE SCALE GENOMIC DNA]</scope>
    <source>
        <strain evidence="3">C19</strain>
    </source>
</reference>
<evidence type="ECO:0000259" key="1">
    <source>
        <dbReference type="PROSITE" id="PS51184"/>
    </source>
</evidence>
<dbReference type="InterPro" id="IPR003347">
    <property type="entry name" value="JmjC_dom"/>
</dbReference>
<sequence>MAVYEGVDRQRFETEIQPRQRPALLRGLIGSWPAVAAAGRSPQALCDYFIARSTAHKVMLQTARPDLAGRFSFTDDLRTVNHQQRHLSFGEIAPLILRDSADDGAPTQYAGGIPVDLVMPKVLAENRLDLLDIQRVSQVSLWIGNRTRTAAHWDLPQNLACVIAGRRRFTLFPIDQIGNLYITPLDMTIAGQPTSLVDFFDPDFERFPRFRNAMAAAEVADMVPGDVLYMPSLWFHHVESLDSFGAMINFWWRDAAPYMTTPLLTLFHSLLTLRDMPLEERLRWRTLFDHYIFRPDGEAPLDHIPPAAHGLFSPMTPRNEQHLKAWLLQHLGRGTP</sequence>
<keyword evidence="3" id="KW-1185">Reference proteome</keyword>
<dbReference type="PANTHER" id="PTHR12461:SF105">
    <property type="entry name" value="HYPOXIA-INDUCIBLE FACTOR 1-ALPHA INHIBITOR"/>
    <property type="match status" value="1"/>
</dbReference>